<name>A0A2P5DEC7_PARAD</name>
<protein>
    <submittedName>
        <fullName evidence="1">Uncharacterized protein</fullName>
    </submittedName>
</protein>
<keyword evidence="2" id="KW-1185">Reference proteome</keyword>
<evidence type="ECO:0000313" key="2">
    <source>
        <dbReference type="Proteomes" id="UP000237105"/>
    </source>
</evidence>
<proteinExistence type="predicted"/>
<dbReference type="EMBL" id="JXTB01000043">
    <property type="protein sequence ID" value="PON71651.1"/>
    <property type="molecule type" value="Genomic_DNA"/>
</dbReference>
<dbReference type="Proteomes" id="UP000237105">
    <property type="component" value="Unassembled WGS sequence"/>
</dbReference>
<evidence type="ECO:0000313" key="1">
    <source>
        <dbReference type="EMBL" id="PON71651.1"/>
    </source>
</evidence>
<dbReference type="AlphaFoldDB" id="A0A2P5DEC7"/>
<reference evidence="2" key="1">
    <citation type="submission" date="2016-06" db="EMBL/GenBank/DDBJ databases">
        <title>Parallel loss of symbiosis genes in relatives of nitrogen-fixing non-legume Parasponia.</title>
        <authorList>
            <person name="Van Velzen R."/>
            <person name="Holmer R."/>
            <person name="Bu F."/>
            <person name="Rutten L."/>
            <person name="Van Zeijl A."/>
            <person name="Liu W."/>
            <person name="Santuari L."/>
            <person name="Cao Q."/>
            <person name="Sharma T."/>
            <person name="Shen D."/>
            <person name="Roswanjaya Y."/>
            <person name="Wardhani T."/>
            <person name="Kalhor M.S."/>
            <person name="Jansen J."/>
            <person name="Van den Hoogen J."/>
            <person name="Gungor B."/>
            <person name="Hartog M."/>
            <person name="Hontelez J."/>
            <person name="Verver J."/>
            <person name="Yang W.-C."/>
            <person name="Schijlen E."/>
            <person name="Repin R."/>
            <person name="Schilthuizen M."/>
            <person name="Schranz E."/>
            <person name="Heidstra R."/>
            <person name="Miyata K."/>
            <person name="Fedorova E."/>
            <person name="Kohlen W."/>
            <person name="Bisseling T."/>
            <person name="Smit S."/>
            <person name="Geurts R."/>
        </authorList>
    </citation>
    <scope>NUCLEOTIDE SEQUENCE [LARGE SCALE GENOMIC DNA]</scope>
    <source>
        <strain evidence="2">cv. WU1-14</strain>
    </source>
</reference>
<sequence length="38" mass="4496">MLLILWNIKFFFESNCFEESISIISLQIRESFSKILVG</sequence>
<comment type="caution">
    <text evidence="1">The sequence shown here is derived from an EMBL/GenBank/DDBJ whole genome shotgun (WGS) entry which is preliminary data.</text>
</comment>
<gene>
    <name evidence="1" type="ORF">PanWU01x14_071060</name>
</gene>
<organism evidence="1 2">
    <name type="scientific">Parasponia andersonii</name>
    <name type="common">Sponia andersonii</name>
    <dbReference type="NCBI Taxonomy" id="3476"/>
    <lineage>
        <taxon>Eukaryota</taxon>
        <taxon>Viridiplantae</taxon>
        <taxon>Streptophyta</taxon>
        <taxon>Embryophyta</taxon>
        <taxon>Tracheophyta</taxon>
        <taxon>Spermatophyta</taxon>
        <taxon>Magnoliopsida</taxon>
        <taxon>eudicotyledons</taxon>
        <taxon>Gunneridae</taxon>
        <taxon>Pentapetalae</taxon>
        <taxon>rosids</taxon>
        <taxon>fabids</taxon>
        <taxon>Rosales</taxon>
        <taxon>Cannabaceae</taxon>
        <taxon>Parasponia</taxon>
    </lineage>
</organism>
<accession>A0A2P5DEC7</accession>